<keyword evidence="1" id="KW-0812">Transmembrane</keyword>
<evidence type="ECO:0000256" key="1">
    <source>
        <dbReference type="SAM" id="Phobius"/>
    </source>
</evidence>
<reference evidence="2 3" key="1">
    <citation type="submission" date="2014-12" db="EMBL/GenBank/DDBJ databases">
        <title>Comparative genomics of the lactic acid bacteria isolated from the honey bee gut.</title>
        <authorList>
            <person name="Ellegaard K.M."/>
            <person name="Tamarit D."/>
            <person name="Javelind E."/>
            <person name="Olofsson T."/>
            <person name="Andersson S.G."/>
            <person name="Vasquez A."/>
        </authorList>
    </citation>
    <scope>NUCLEOTIDE SEQUENCE [LARGE SCALE GENOMIC DNA]</scope>
    <source>
        <strain evidence="2 3">Hon2</strain>
    </source>
</reference>
<dbReference type="Gene3D" id="2.60.40.4300">
    <property type="match status" value="1"/>
</dbReference>
<dbReference type="HOGENOM" id="CLU_443980_0_0_9"/>
<feature type="transmembrane region" description="Helical" evidence="1">
    <location>
        <begin position="21"/>
        <end position="46"/>
    </location>
</feature>
<accession>A0A0F4KN89</accession>
<keyword evidence="3" id="KW-1185">Reference proteome</keyword>
<organism evidence="2 3">
    <name type="scientific">Bombilactobacillus mellis</name>
    <dbReference type="NCBI Taxonomy" id="1218508"/>
    <lineage>
        <taxon>Bacteria</taxon>
        <taxon>Bacillati</taxon>
        <taxon>Bacillota</taxon>
        <taxon>Bacilli</taxon>
        <taxon>Lactobacillales</taxon>
        <taxon>Lactobacillaceae</taxon>
        <taxon>Bombilactobacillus</taxon>
    </lineage>
</organism>
<dbReference type="NCBIfam" id="TIGR02167">
    <property type="entry name" value="Liste_lipo_26"/>
    <property type="match status" value="3"/>
</dbReference>
<feature type="transmembrane region" description="Helical" evidence="1">
    <location>
        <begin position="152"/>
        <end position="173"/>
    </location>
</feature>
<dbReference type="AlphaFoldDB" id="A0A0F4KN89"/>
<dbReference type="InterPro" id="IPR005046">
    <property type="entry name" value="DUF285"/>
</dbReference>
<sequence length="615" mass="70915">MLKEVEKKLKGKEKNIKKQNSYARIVIILLYKIAIVLLIFLMDTLYIASVKSTVKYRQIFICIAEVSWVYWFVLMLVLVLFVYNKRSFSYIDPDKERDKLFESMISDKTLFNRLNQILAESPDKNLAMSILISDSKYEPKLDKPKYKNILDIFLKLLNLLNGVGGTFIIPKIVKFILKLKLTGNSLAIFISSFCFLISFEMIIYMFYKKYYKNIYKKLYINTLDLKKGTLELYIKNYVTGFGYNRNCECYQSIDGTCKLSIVKDGDYVVLTIHAGQLEPGKLVYNINNSHEINKIVVDPGVKAPKDSSELFANFPNVKEIVGLSNLDTSEVTNMNGILFECGVKELNLSDWDTSKVTDMRWLFAHCLNLERINVKGWDTSNVENLSEMFCTCPKLHKLDLSNFKTSNLVMGKKMFDGDVLYDLDIRNLDNSKTGLLMIFDNSLIYKITVGSKFIDVFPTFYGYGTDLPFEEDGITYITTSDKWVALDGPDKGSKKDPYEMKNVTRTQPVTYEVEHMPLENKNYTEDKIITRTINLHLRSAQGWSDTINTSIKQNATVHRQVTTDKNGQKTYGEWSQDYWEEYNAPYTSISNPNPAKVAKQIVDSNTQNQIVDIYY</sequence>
<proteinExistence type="predicted"/>
<dbReference type="STRING" id="1218508.JG29_16460"/>
<dbReference type="Gene3D" id="3.80.10.10">
    <property type="entry name" value="Ribonuclease Inhibitor"/>
    <property type="match status" value="1"/>
</dbReference>
<evidence type="ECO:0000313" key="2">
    <source>
        <dbReference type="EMBL" id="KJY48127.1"/>
    </source>
</evidence>
<dbReference type="EMBL" id="JXBZ01000015">
    <property type="protein sequence ID" value="KJY48127.1"/>
    <property type="molecule type" value="Genomic_DNA"/>
</dbReference>
<feature type="transmembrane region" description="Helical" evidence="1">
    <location>
        <begin position="185"/>
        <end position="207"/>
    </location>
</feature>
<dbReference type="SUPFAM" id="SSF52047">
    <property type="entry name" value="RNI-like"/>
    <property type="match status" value="1"/>
</dbReference>
<dbReference type="RefSeq" id="WP_045923548.1">
    <property type="nucleotide sequence ID" value="NZ_JBHTHW010000006.1"/>
</dbReference>
<protein>
    <submittedName>
        <fullName evidence="2">Uncharacterized protein</fullName>
    </submittedName>
</protein>
<feature type="transmembrane region" description="Helical" evidence="1">
    <location>
        <begin position="58"/>
        <end position="83"/>
    </location>
</feature>
<dbReference type="Pfam" id="PF03382">
    <property type="entry name" value="DUF285"/>
    <property type="match status" value="1"/>
</dbReference>
<evidence type="ECO:0000313" key="3">
    <source>
        <dbReference type="Proteomes" id="UP000033695"/>
    </source>
</evidence>
<gene>
    <name evidence="2" type="ORF">JG29_16460</name>
</gene>
<comment type="caution">
    <text evidence="2">The sequence shown here is derived from an EMBL/GenBank/DDBJ whole genome shotgun (WGS) entry which is preliminary data.</text>
</comment>
<dbReference type="Proteomes" id="UP000033695">
    <property type="component" value="Unassembled WGS sequence"/>
</dbReference>
<dbReference type="PATRIC" id="fig|1218508.4.peg.1693"/>
<keyword evidence="1" id="KW-0472">Membrane</keyword>
<dbReference type="InterPro" id="IPR032675">
    <property type="entry name" value="LRR_dom_sf"/>
</dbReference>
<dbReference type="InterPro" id="IPR011889">
    <property type="entry name" value="Liste_lipo_26"/>
</dbReference>
<keyword evidence="1" id="KW-1133">Transmembrane helix</keyword>
<name>A0A0F4KN89_9LACO</name>
<dbReference type="OrthoDB" id="2329088at2"/>